<gene>
    <name evidence="2" type="ORF">ETD85_60600</name>
</gene>
<dbReference type="Proteomes" id="UP000306628">
    <property type="component" value="Unassembled WGS sequence"/>
</dbReference>
<evidence type="ECO:0000313" key="3">
    <source>
        <dbReference type="Proteomes" id="UP000306628"/>
    </source>
</evidence>
<proteinExistence type="predicted"/>
<dbReference type="RefSeq" id="WP_170247473.1">
    <property type="nucleotide sequence ID" value="NZ_VCKX01000533.1"/>
</dbReference>
<dbReference type="InterPro" id="IPR013611">
    <property type="entry name" value="Transp-assoc_OB_typ2"/>
</dbReference>
<reference evidence="2 3" key="1">
    <citation type="submission" date="2019-05" db="EMBL/GenBank/DDBJ databases">
        <title>Draft genome sequence of Nonomuraea zeae DSM 100528.</title>
        <authorList>
            <person name="Saricaoglu S."/>
            <person name="Isik K."/>
        </authorList>
    </citation>
    <scope>NUCLEOTIDE SEQUENCE [LARGE SCALE GENOMIC DNA]</scope>
    <source>
        <strain evidence="2 3">DSM 100528</strain>
    </source>
</reference>
<dbReference type="EMBL" id="VCKX01000533">
    <property type="protein sequence ID" value="TMR10300.1"/>
    <property type="molecule type" value="Genomic_DNA"/>
</dbReference>
<organism evidence="2 3">
    <name type="scientific">Nonomuraea zeae</name>
    <dbReference type="NCBI Taxonomy" id="1642303"/>
    <lineage>
        <taxon>Bacteria</taxon>
        <taxon>Bacillati</taxon>
        <taxon>Actinomycetota</taxon>
        <taxon>Actinomycetes</taxon>
        <taxon>Streptosporangiales</taxon>
        <taxon>Streptosporangiaceae</taxon>
        <taxon>Nonomuraea</taxon>
    </lineage>
</organism>
<accession>A0A5S4FMB9</accession>
<dbReference type="GO" id="GO:0022857">
    <property type="term" value="F:transmembrane transporter activity"/>
    <property type="evidence" value="ECO:0007669"/>
    <property type="project" value="InterPro"/>
</dbReference>
<feature type="domain" description="Transport-associated OB type 2" evidence="1">
    <location>
        <begin position="6"/>
        <end position="66"/>
    </location>
</feature>
<name>A0A5S4FMB9_9ACTN</name>
<evidence type="ECO:0000313" key="2">
    <source>
        <dbReference type="EMBL" id="TMR10300.1"/>
    </source>
</evidence>
<comment type="caution">
    <text evidence="2">The sequence shown here is derived from an EMBL/GenBank/DDBJ whole genome shotgun (WGS) entry which is preliminary data.</text>
</comment>
<dbReference type="GO" id="GO:0043190">
    <property type="term" value="C:ATP-binding cassette (ABC) transporter complex"/>
    <property type="evidence" value="ECO:0007669"/>
    <property type="project" value="InterPro"/>
</dbReference>
<dbReference type="InterPro" id="IPR008995">
    <property type="entry name" value="Mo/tungstate-bd_C_term_dom"/>
</dbReference>
<sequence length="95" mass="9543">MGIRDRVNALPGQVARFAFQGSTVVYRIRIGAELELDAVQLRSAGPPFGLDDPVTVSLPPSAIRVLPAEVPAGSAAGSAAGFAGTAAEASAEVPA</sequence>
<keyword evidence="3" id="KW-1185">Reference proteome</keyword>
<dbReference type="SUPFAM" id="SSF50331">
    <property type="entry name" value="MOP-like"/>
    <property type="match status" value="1"/>
</dbReference>
<dbReference type="AlphaFoldDB" id="A0A5S4FMB9"/>
<dbReference type="GO" id="GO:0005524">
    <property type="term" value="F:ATP binding"/>
    <property type="evidence" value="ECO:0007669"/>
    <property type="project" value="InterPro"/>
</dbReference>
<dbReference type="Pfam" id="PF08402">
    <property type="entry name" value="TOBE_2"/>
    <property type="match status" value="1"/>
</dbReference>
<evidence type="ECO:0000259" key="1">
    <source>
        <dbReference type="Pfam" id="PF08402"/>
    </source>
</evidence>
<protein>
    <submittedName>
        <fullName evidence="2">TOBE domain-containing protein</fullName>
    </submittedName>
</protein>